<dbReference type="Proteomes" id="UP000789525">
    <property type="component" value="Unassembled WGS sequence"/>
</dbReference>
<comment type="caution">
    <text evidence="1">The sequence shown here is derived from an EMBL/GenBank/DDBJ whole genome shotgun (WGS) entry which is preliminary data.</text>
</comment>
<name>A0ACA9Q446_9GLOM</name>
<sequence length="321" mass="37089">ELMVERIKILAKREEAEEEALERVRKSRWEYKERFEREHARTLFRGELEPGQLVLRDGLSFEIGEFVEREALEAEEDDDDEETSDKKANEEEEGGNEKEKKNGIESNERGNDEEVSDERESDNEEEKQKKNEEKDNERGGEERDEREYEEGMVDDWGDEGRRGHGSTCSRYDEQVDENGTQDVDDKQELDQHQQSYPGERRTTHLIRPRRRFLGIDSRVLGRPRAEHLQAVVDLSTSTSRTPWLAYNRERSGVSMGDQDQRLPSVSQLQPALAVGQAPKLILKRVADGDEDTKPTNEALALARGYIRKKPHPFLATPRGGR</sequence>
<dbReference type="EMBL" id="CAJVPT010044788">
    <property type="protein sequence ID" value="CAG8735001.1"/>
    <property type="molecule type" value="Genomic_DNA"/>
</dbReference>
<accession>A0ACA9Q446</accession>
<evidence type="ECO:0000313" key="1">
    <source>
        <dbReference type="EMBL" id="CAG8735001.1"/>
    </source>
</evidence>
<gene>
    <name evidence="1" type="ORF">ACOLOM_LOCUS11860</name>
</gene>
<proteinExistence type="predicted"/>
<feature type="non-terminal residue" evidence="1">
    <location>
        <position position="1"/>
    </location>
</feature>
<evidence type="ECO:0000313" key="2">
    <source>
        <dbReference type="Proteomes" id="UP000789525"/>
    </source>
</evidence>
<organism evidence="1 2">
    <name type="scientific">Acaulospora colombiana</name>
    <dbReference type="NCBI Taxonomy" id="27376"/>
    <lineage>
        <taxon>Eukaryota</taxon>
        <taxon>Fungi</taxon>
        <taxon>Fungi incertae sedis</taxon>
        <taxon>Mucoromycota</taxon>
        <taxon>Glomeromycotina</taxon>
        <taxon>Glomeromycetes</taxon>
        <taxon>Diversisporales</taxon>
        <taxon>Acaulosporaceae</taxon>
        <taxon>Acaulospora</taxon>
    </lineage>
</organism>
<reference evidence="1" key="1">
    <citation type="submission" date="2021-06" db="EMBL/GenBank/DDBJ databases">
        <authorList>
            <person name="Kallberg Y."/>
            <person name="Tangrot J."/>
            <person name="Rosling A."/>
        </authorList>
    </citation>
    <scope>NUCLEOTIDE SEQUENCE</scope>
    <source>
        <strain evidence="1">CL356</strain>
    </source>
</reference>
<keyword evidence="2" id="KW-1185">Reference proteome</keyword>
<protein>
    <submittedName>
        <fullName evidence="1">11009_t:CDS:1</fullName>
    </submittedName>
</protein>